<accession>A0A846YQM8</accession>
<dbReference type="EMBL" id="JAAXOT010000044">
    <property type="protein sequence ID" value="NKY61053.1"/>
    <property type="molecule type" value="Genomic_DNA"/>
</dbReference>
<organism evidence="1 2">
    <name type="scientific">Nocardia flavorosea</name>
    <dbReference type="NCBI Taxonomy" id="53429"/>
    <lineage>
        <taxon>Bacteria</taxon>
        <taxon>Bacillati</taxon>
        <taxon>Actinomycetota</taxon>
        <taxon>Actinomycetes</taxon>
        <taxon>Mycobacteriales</taxon>
        <taxon>Nocardiaceae</taxon>
        <taxon>Nocardia</taxon>
    </lineage>
</organism>
<comment type="caution">
    <text evidence="1">The sequence shown here is derived from an EMBL/GenBank/DDBJ whole genome shotgun (WGS) entry which is preliminary data.</text>
</comment>
<gene>
    <name evidence="1" type="ORF">HGA15_33960</name>
</gene>
<name>A0A846YQM8_9NOCA</name>
<dbReference type="AlphaFoldDB" id="A0A846YQM8"/>
<evidence type="ECO:0000313" key="2">
    <source>
        <dbReference type="Proteomes" id="UP000570678"/>
    </source>
</evidence>
<keyword evidence="2" id="KW-1185">Reference proteome</keyword>
<proteinExistence type="predicted"/>
<protein>
    <submittedName>
        <fullName evidence="1">DUF2236 domain-containing protein</fullName>
    </submittedName>
</protein>
<evidence type="ECO:0000313" key="1">
    <source>
        <dbReference type="EMBL" id="NKY61053.1"/>
    </source>
</evidence>
<feature type="non-terminal residue" evidence="1">
    <location>
        <position position="56"/>
    </location>
</feature>
<sequence length="56" mass="5674">MTVPKDSAVTPDGTGAATADAVSLFDAGIREAVPMPLGTGPGQRLGPDSLVWKFFG</sequence>
<dbReference type="Proteomes" id="UP000570678">
    <property type="component" value="Unassembled WGS sequence"/>
</dbReference>
<reference evidence="1 2" key="1">
    <citation type="submission" date="2020-04" db="EMBL/GenBank/DDBJ databases">
        <title>MicrobeNet Type strains.</title>
        <authorList>
            <person name="Nicholson A.C."/>
        </authorList>
    </citation>
    <scope>NUCLEOTIDE SEQUENCE [LARGE SCALE GENOMIC DNA]</scope>
    <source>
        <strain evidence="1 2">JCM 3332</strain>
    </source>
</reference>